<reference evidence="2" key="1">
    <citation type="submission" date="2020-03" db="EMBL/GenBank/DDBJ databases">
        <authorList>
            <person name="Weist P."/>
        </authorList>
    </citation>
    <scope>NUCLEOTIDE SEQUENCE</scope>
</reference>
<proteinExistence type="predicted"/>
<keyword evidence="3" id="KW-1185">Reference proteome</keyword>
<name>A0A9N7TY48_PLEPL</name>
<feature type="region of interest" description="Disordered" evidence="1">
    <location>
        <begin position="49"/>
        <end position="98"/>
    </location>
</feature>
<evidence type="ECO:0000256" key="1">
    <source>
        <dbReference type="SAM" id="MobiDB-lite"/>
    </source>
</evidence>
<dbReference type="Proteomes" id="UP001153269">
    <property type="component" value="Unassembled WGS sequence"/>
</dbReference>
<organism evidence="2 3">
    <name type="scientific">Pleuronectes platessa</name>
    <name type="common">European plaice</name>
    <dbReference type="NCBI Taxonomy" id="8262"/>
    <lineage>
        <taxon>Eukaryota</taxon>
        <taxon>Metazoa</taxon>
        <taxon>Chordata</taxon>
        <taxon>Craniata</taxon>
        <taxon>Vertebrata</taxon>
        <taxon>Euteleostomi</taxon>
        <taxon>Actinopterygii</taxon>
        <taxon>Neopterygii</taxon>
        <taxon>Teleostei</taxon>
        <taxon>Neoteleostei</taxon>
        <taxon>Acanthomorphata</taxon>
        <taxon>Carangaria</taxon>
        <taxon>Pleuronectiformes</taxon>
        <taxon>Pleuronectoidei</taxon>
        <taxon>Pleuronectidae</taxon>
        <taxon>Pleuronectes</taxon>
    </lineage>
</organism>
<evidence type="ECO:0000313" key="2">
    <source>
        <dbReference type="EMBL" id="CAB1420269.1"/>
    </source>
</evidence>
<dbReference type="AlphaFoldDB" id="A0A9N7TY48"/>
<dbReference type="EMBL" id="CADEAL010000446">
    <property type="protein sequence ID" value="CAB1420269.1"/>
    <property type="molecule type" value="Genomic_DNA"/>
</dbReference>
<gene>
    <name evidence="2" type="ORF">PLEPLA_LOCUS8144</name>
</gene>
<comment type="caution">
    <text evidence="2">The sequence shown here is derived from an EMBL/GenBank/DDBJ whole genome shotgun (WGS) entry which is preliminary data.</text>
</comment>
<sequence length="146" mass="16790">MADGQQRRWDVGMFARIKPMIYHSTDGEIIVEDELLNFLLIKSRTLSGWRQGESPGLSPARWSGGALEKTEHPSWSTMVRDSRKRKAEPENSAHRFTAKSRAEELSTVKTKMVSVFATKFKMNLDADILHLFLQGKRNREVKCRKI</sequence>
<protein>
    <submittedName>
        <fullName evidence="2">Uncharacterized protein</fullName>
    </submittedName>
</protein>
<accession>A0A9N7TY48</accession>
<evidence type="ECO:0000313" key="3">
    <source>
        <dbReference type="Proteomes" id="UP001153269"/>
    </source>
</evidence>